<protein>
    <submittedName>
        <fullName evidence="1">Uncharacterized protein</fullName>
    </submittedName>
</protein>
<dbReference type="CDD" id="cd21450">
    <property type="entry name" value="DLC-like_DYNLL1-like"/>
    <property type="match status" value="1"/>
</dbReference>
<dbReference type="SUPFAM" id="SSF54648">
    <property type="entry name" value="DLC"/>
    <property type="match status" value="1"/>
</dbReference>
<organism evidence="1">
    <name type="scientific">Cyprideis torosa</name>
    <dbReference type="NCBI Taxonomy" id="163714"/>
    <lineage>
        <taxon>Eukaryota</taxon>
        <taxon>Metazoa</taxon>
        <taxon>Ecdysozoa</taxon>
        <taxon>Arthropoda</taxon>
        <taxon>Crustacea</taxon>
        <taxon>Oligostraca</taxon>
        <taxon>Ostracoda</taxon>
        <taxon>Podocopa</taxon>
        <taxon>Podocopida</taxon>
        <taxon>Cytherocopina</taxon>
        <taxon>Cytheroidea</taxon>
        <taxon>Cytherideidae</taxon>
        <taxon>Cyprideis</taxon>
    </lineage>
</organism>
<reference evidence="1" key="1">
    <citation type="submission" date="2020-11" db="EMBL/GenBank/DDBJ databases">
        <authorList>
            <person name="Tran Van P."/>
        </authorList>
    </citation>
    <scope>NUCLEOTIDE SEQUENCE</scope>
</reference>
<dbReference type="GO" id="GO:0007017">
    <property type="term" value="P:microtubule-based process"/>
    <property type="evidence" value="ECO:0007669"/>
    <property type="project" value="InterPro"/>
</dbReference>
<gene>
    <name evidence="1" type="ORF">CTOB1V02_LOCUS8400</name>
</gene>
<dbReference type="AlphaFoldDB" id="A0A7R8WFA6"/>
<dbReference type="SMART" id="SM01375">
    <property type="entry name" value="Dynein_light"/>
    <property type="match status" value="1"/>
</dbReference>
<proteinExistence type="predicted"/>
<name>A0A7R8WFA6_9CRUS</name>
<dbReference type="InterPro" id="IPR037177">
    <property type="entry name" value="DLC_sf"/>
</dbReference>
<sequence>MFVLVLLLTYCASLEASVPPTTTLESAILRRSLTVKQQSMPPDRIATVLRITNNMVDHYEGLNQPIAQAEYFKMCRSIFEQLEAELGGTWTCIAGEINSLGSFTHFFTNWYIHFTLADKYRFLIYKGAQEIPLKTCQDQSDCGPKDEEIQVLQDEKAALLLESTKLKQELTEAKLELQMNNLEDIKQNLAITEANRETEEALLEVTVLKNTLAETERKLKEVKDQLSNKESESETMKLAINQLTETLTKEQTKLRERQEENTGLHQLLNTVLSSNPPVCL</sequence>
<accession>A0A7R8WFA6</accession>
<dbReference type="EMBL" id="OB662770">
    <property type="protein sequence ID" value="CAD7230542.1"/>
    <property type="molecule type" value="Genomic_DNA"/>
</dbReference>
<dbReference type="GO" id="GO:0030286">
    <property type="term" value="C:dynein complex"/>
    <property type="evidence" value="ECO:0007669"/>
    <property type="project" value="InterPro"/>
</dbReference>
<dbReference type="Pfam" id="PF01221">
    <property type="entry name" value="Dynein_light"/>
    <property type="match status" value="1"/>
</dbReference>
<dbReference type="Gene3D" id="3.30.740.10">
    <property type="entry name" value="Protein Inhibitor Of Neuronal Nitric Oxide Synthase"/>
    <property type="match status" value="1"/>
</dbReference>
<evidence type="ECO:0000313" key="1">
    <source>
        <dbReference type="EMBL" id="CAD7230542.1"/>
    </source>
</evidence>
<dbReference type="InterPro" id="IPR001372">
    <property type="entry name" value="Dynein_light_chain_typ-1/2"/>
</dbReference>